<reference evidence="3" key="1">
    <citation type="journal article" date="2019" name="Sci. Rep.">
        <title>Draft genome of Tanacetum cinerariifolium, the natural source of mosquito coil.</title>
        <authorList>
            <person name="Yamashiro T."/>
            <person name="Shiraishi A."/>
            <person name="Satake H."/>
            <person name="Nakayama K."/>
        </authorList>
    </citation>
    <scope>NUCLEOTIDE SEQUENCE</scope>
</reference>
<dbReference type="InterPro" id="IPR005162">
    <property type="entry name" value="Retrotrans_gag_dom"/>
</dbReference>
<organism evidence="3">
    <name type="scientific">Tanacetum cinerariifolium</name>
    <name type="common">Dalmatian daisy</name>
    <name type="synonym">Chrysanthemum cinerariifolium</name>
    <dbReference type="NCBI Taxonomy" id="118510"/>
    <lineage>
        <taxon>Eukaryota</taxon>
        <taxon>Viridiplantae</taxon>
        <taxon>Streptophyta</taxon>
        <taxon>Embryophyta</taxon>
        <taxon>Tracheophyta</taxon>
        <taxon>Spermatophyta</taxon>
        <taxon>Magnoliopsida</taxon>
        <taxon>eudicotyledons</taxon>
        <taxon>Gunneridae</taxon>
        <taxon>Pentapetalae</taxon>
        <taxon>asterids</taxon>
        <taxon>campanulids</taxon>
        <taxon>Asterales</taxon>
        <taxon>Asteraceae</taxon>
        <taxon>Asteroideae</taxon>
        <taxon>Anthemideae</taxon>
        <taxon>Anthemidinae</taxon>
        <taxon>Tanacetum</taxon>
    </lineage>
</organism>
<gene>
    <name evidence="3" type="ORF">Tci_904704</name>
</gene>
<feature type="region of interest" description="Disordered" evidence="1">
    <location>
        <begin position="116"/>
        <end position="135"/>
    </location>
</feature>
<evidence type="ECO:0000259" key="2">
    <source>
        <dbReference type="Pfam" id="PF03732"/>
    </source>
</evidence>
<proteinExistence type="predicted"/>
<feature type="domain" description="Retrotransposon gag" evidence="2">
    <location>
        <begin position="2"/>
        <end position="82"/>
    </location>
</feature>
<dbReference type="EMBL" id="BKCJ011427585">
    <property type="protein sequence ID" value="GFD32735.1"/>
    <property type="molecule type" value="Genomic_DNA"/>
</dbReference>
<evidence type="ECO:0000256" key="1">
    <source>
        <dbReference type="SAM" id="MobiDB-lite"/>
    </source>
</evidence>
<protein>
    <submittedName>
        <fullName evidence="3">Transposon Ty3-G Gag-Pol polyprotein</fullName>
    </submittedName>
</protein>
<sequence length="135" mass="15362">IALQWHRWFTKTRGPLTWTKFTTALLGRFGPTDYEDPSESLHRLTQVMTAAAYIETFERLSQRVDGLPESFLCGCFIGGLKEEIHLEVKLKKPRILSEAIGLARLVDEKMTLQRRTFTPNRASGFSPTPKTHSSP</sequence>
<dbReference type="Pfam" id="PF03732">
    <property type="entry name" value="Retrotrans_gag"/>
    <property type="match status" value="1"/>
</dbReference>
<feature type="non-terminal residue" evidence="3">
    <location>
        <position position="135"/>
    </location>
</feature>
<name>A0A699VBJ1_TANCI</name>
<accession>A0A699VBJ1</accession>
<dbReference type="AlphaFoldDB" id="A0A699VBJ1"/>
<comment type="caution">
    <text evidence="3">The sequence shown here is derived from an EMBL/GenBank/DDBJ whole genome shotgun (WGS) entry which is preliminary data.</text>
</comment>
<evidence type="ECO:0000313" key="3">
    <source>
        <dbReference type="EMBL" id="GFD32735.1"/>
    </source>
</evidence>
<feature type="non-terminal residue" evidence="3">
    <location>
        <position position="1"/>
    </location>
</feature>